<feature type="region of interest" description="Disordered" evidence="2">
    <location>
        <begin position="641"/>
        <end position="663"/>
    </location>
</feature>
<proteinExistence type="predicted"/>
<feature type="compositionally biased region" description="Basic and acidic residues" evidence="2">
    <location>
        <begin position="176"/>
        <end position="190"/>
    </location>
</feature>
<evidence type="ECO:0000313" key="4">
    <source>
        <dbReference type="EMBL" id="KRL54020.1"/>
    </source>
</evidence>
<feature type="compositionally biased region" description="Polar residues" evidence="2">
    <location>
        <begin position="721"/>
        <end position="734"/>
    </location>
</feature>
<dbReference type="RefSeq" id="WP_017262385.1">
    <property type="nucleotide sequence ID" value="NZ_AZFF01000012.1"/>
</dbReference>
<name>A0A0R1RFG3_9LACO</name>
<feature type="coiled-coil region" evidence="1">
    <location>
        <begin position="358"/>
        <end position="385"/>
    </location>
</feature>
<dbReference type="Proteomes" id="UP000051999">
    <property type="component" value="Unassembled WGS sequence"/>
</dbReference>
<feature type="region of interest" description="Disordered" evidence="2">
    <location>
        <begin position="721"/>
        <end position="758"/>
    </location>
</feature>
<dbReference type="PATRIC" id="fig|1114972.6.peg.724"/>
<feature type="compositionally biased region" description="Polar residues" evidence="2">
    <location>
        <begin position="218"/>
        <end position="227"/>
    </location>
</feature>
<reference evidence="4 5" key="1">
    <citation type="journal article" date="2015" name="Genome Announc.">
        <title>Expanding the biotechnology potential of lactobacilli through comparative genomics of 213 strains and associated genera.</title>
        <authorList>
            <person name="Sun Z."/>
            <person name="Harris H.M."/>
            <person name="McCann A."/>
            <person name="Guo C."/>
            <person name="Argimon S."/>
            <person name="Zhang W."/>
            <person name="Yang X."/>
            <person name="Jeffery I.B."/>
            <person name="Cooney J.C."/>
            <person name="Kagawa T.F."/>
            <person name="Liu W."/>
            <person name="Song Y."/>
            <person name="Salvetti E."/>
            <person name="Wrobel A."/>
            <person name="Rasinkangas P."/>
            <person name="Parkhill J."/>
            <person name="Rea M.C."/>
            <person name="O'Sullivan O."/>
            <person name="Ritari J."/>
            <person name="Douillard F.P."/>
            <person name="Paul Ross R."/>
            <person name="Yang R."/>
            <person name="Briner A.E."/>
            <person name="Felis G.E."/>
            <person name="de Vos W.M."/>
            <person name="Barrangou R."/>
            <person name="Klaenhammer T.R."/>
            <person name="Caufield P.W."/>
            <person name="Cui Y."/>
            <person name="Zhang H."/>
            <person name="O'Toole P.W."/>
        </authorList>
    </citation>
    <scope>NUCLEOTIDE SEQUENCE [LARGE SCALE GENOMIC DNA]</scope>
    <source>
        <strain evidence="4 5">DSM 15814</strain>
    </source>
</reference>
<evidence type="ECO:0000313" key="5">
    <source>
        <dbReference type="Proteomes" id="UP000051999"/>
    </source>
</evidence>
<evidence type="ECO:0000256" key="1">
    <source>
        <dbReference type="SAM" id="Coils"/>
    </source>
</evidence>
<feature type="region of interest" description="Disordered" evidence="2">
    <location>
        <begin position="266"/>
        <end position="285"/>
    </location>
</feature>
<feature type="compositionally biased region" description="Low complexity" evidence="2">
    <location>
        <begin position="742"/>
        <end position="755"/>
    </location>
</feature>
<feature type="compositionally biased region" description="Polar residues" evidence="2">
    <location>
        <begin position="269"/>
        <end position="284"/>
    </location>
</feature>
<sequence>MNGREEKMKFPFGHKKLRVDAAIEDPYYLEIEFRQGTGPDQDENIAKLINDKSPHLLDTLPLASFKDAEAFFMALQSSQQVIDDGAFALQTLKVDKHDLDAKVDANNPFTALILDDFEIPFDYQNVTKPLFESIFNDPDNLNVKFKEKIDLVRGISDSYLASTGLSRDNLARVPKEDEVKDELHPERPDVTLDVPAQQVTVSEPERLDKPKTAEPTDYSGQTDQTKLPSKPVYVPGSGTVLDQKEINALKQPTNSDSHVAAKPSAAPVISSTAHSVSTTVGNTDQPRRVQHDQVKARAATEDTVNDLIARATAEPGLFEVKAVAAVGPEDEHYVDYALQNKRRDYNEQLLSGAKKITARNGELLLAEQSQQVKDIEQQLSQFRTASDHTQDIHHEVGTKYADQHDLAEKAGKDKLKAKFDKDTADAKARYEAQIASLTKQYADDQRQLTQNLNVQFEKAAVAEEKQRLSQQTQEIETGVEDLRKKLLRAAQINLNGYVQKLRGTASDVLLKMFQDYQADLDADEARFTTEHLNAMTKRAAVQQAENESRRVSAPYDSVHQLTQQLSDMTTRATQAKSQTETLKSQHTQDRAEVDRLTSTVDTLKDRNEQLAAQREAANRGASRTEGLTIEQALALGAHLAGKDAPEPKPTAPQHEDQLDQKEDQKTVQILGLKRLLKMALVLIAVLVAGVIGGGFWMHSQTTNRADNQAIWQSSMSASLSRQVVQHSSGSNSQVRHTKKVTKNSSSTESSSVTVDSDNERETRAFDNLDLAGVQALPQAKYAALDTALLNNNCNDVRVALSKLKNYQLNSKKRTKMTLNILRNNYYYDLSNQVENVNV</sequence>
<comment type="caution">
    <text evidence="4">The sequence shown here is derived from an EMBL/GenBank/DDBJ whole genome shotgun (WGS) entry which is preliminary data.</text>
</comment>
<keyword evidence="1" id="KW-0175">Coiled coil</keyword>
<feature type="compositionally biased region" description="Basic and acidic residues" evidence="2">
    <location>
        <begin position="203"/>
        <end position="214"/>
    </location>
</feature>
<feature type="region of interest" description="Disordered" evidence="2">
    <location>
        <begin position="176"/>
        <end position="235"/>
    </location>
</feature>
<dbReference type="AlphaFoldDB" id="A0A0R1RFG3"/>
<feature type="compositionally biased region" description="Polar residues" evidence="2">
    <location>
        <begin position="576"/>
        <end position="585"/>
    </location>
</feature>
<keyword evidence="5" id="KW-1185">Reference proteome</keyword>
<evidence type="ECO:0000256" key="2">
    <source>
        <dbReference type="SAM" id="MobiDB-lite"/>
    </source>
</evidence>
<gene>
    <name evidence="4" type="ORF">FD35_GL000723</name>
</gene>
<evidence type="ECO:0000256" key="3">
    <source>
        <dbReference type="SAM" id="Phobius"/>
    </source>
</evidence>
<feature type="compositionally biased region" description="Basic and acidic residues" evidence="2">
    <location>
        <begin position="586"/>
        <end position="595"/>
    </location>
</feature>
<feature type="compositionally biased region" description="Basic and acidic residues" evidence="2">
    <location>
        <begin position="653"/>
        <end position="663"/>
    </location>
</feature>
<feature type="region of interest" description="Disordered" evidence="2">
    <location>
        <begin position="576"/>
        <end position="595"/>
    </location>
</feature>
<organism evidence="4 5">
    <name type="scientific">Furfurilactobacillus rossiae DSM 15814</name>
    <dbReference type="NCBI Taxonomy" id="1114972"/>
    <lineage>
        <taxon>Bacteria</taxon>
        <taxon>Bacillati</taxon>
        <taxon>Bacillota</taxon>
        <taxon>Bacilli</taxon>
        <taxon>Lactobacillales</taxon>
        <taxon>Lactobacillaceae</taxon>
        <taxon>Furfurilactobacillus</taxon>
    </lineage>
</organism>
<accession>A0A0R1RFG3</accession>
<dbReference type="EMBL" id="AZFF01000012">
    <property type="protein sequence ID" value="KRL54020.1"/>
    <property type="molecule type" value="Genomic_DNA"/>
</dbReference>
<keyword evidence="3" id="KW-1133">Transmembrane helix</keyword>
<protein>
    <submittedName>
        <fullName evidence="4">Uncharacterized protein</fullName>
    </submittedName>
</protein>
<feature type="coiled-coil region" evidence="1">
    <location>
        <begin position="427"/>
        <end position="485"/>
    </location>
</feature>
<keyword evidence="3" id="KW-0472">Membrane</keyword>
<feature type="transmembrane region" description="Helical" evidence="3">
    <location>
        <begin position="675"/>
        <end position="697"/>
    </location>
</feature>
<keyword evidence="3" id="KW-0812">Transmembrane</keyword>